<evidence type="ECO:0000313" key="2">
    <source>
        <dbReference type="Proteomes" id="UP000184420"/>
    </source>
</evidence>
<accession>A0A1M6YAH8</accession>
<reference evidence="1 2" key="1">
    <citation type="submission" date="2016-11" db="EMBL/GenBank/DDBJ databases">
        <authorList>
            <person name="Jaros S."/>
            <person name="Januszkiewicz K."/>
            <person name="Wedrychowicz H."/>
        </authorList>
    </citation>
    <scope>NUCLEOTIDE SEQUENCE [LARGE SCALE GENOMIC DNA]</scope>
    <source>
        <strain evidence="1 2">DSM 27406</strain>
    </source>
</reference>
<name>A0A1M6YAH8_9BACT</name>
<protein>
    <submittedName>
        <fullName evidence="1">Uncharacterized protein</fullName>
    </submittedName>
</protein>
<dbReference type="STRING" id="1419482.SAMN05444266_102229"/>
<dbReference type="Proteomes" id="UP000184420">
    <property type="component" value="Unassembled WGS sequence"/>
</dbReference>
<keyword evidence="2" id="KW-1185">Reference proteome</keyword>
<dbReference type="OrthoDB" id="9909338at2"/>
<dbReference type="AlphaFoldDB" id="A0A1M6YAH8"/>
<proteinExistence type="predicted"/>
<organism evidence="1 2">
    <name type="scientific">Chitinophaga jiangningensis</name>
    <dbReference type="NCBI Taxonomy" id="1419482"/>
    <lineage>
        <taxon>Bacteria</taxon>
        <taxon>Pseudomonadati</taxon>
        <taxon>Bacteroidota</taxon>
        <taxon>Chitinophagia</taxon>
        <taxon>Chitinophagales</taxon>
        <taxon>Chitinophagaceae</taxon>
        <taxon>Chitinophaga</taxon>
    </lineage>
</organism>
<sequence length="70" mass="8104">MQQPGIIITNTQLYNDAVLDVTTRFTSFDGRAWKGKIRIETETEGTIALDGRHEYNDYEEQYGFILMAEQ</sequence>
<dbReference type="RefSeq" id="WP_073078901.1">
    <property type="nucleotide sequence ID" value="NZ_FRBL01000002.1"/>
</dbReference>
<evidence type="ECO:0000313" key="1">
    <source>
        <dbReference type="EMBL" id="SHL15287.1"/>
    </source>
</evidence>
<gene>
    <name evidence="1" type="ORF">SAMN05444266_102229</name>
</gene>
<dbReference type="EMBL" id="FRBL01000002">
    <property type="protein sequence ID" value="SHL15287.1"/>
    <property type="molecule type" value="Genomic_DNA"/>
</dbReference>